<dbReference type="AlphaFoldDB" id="A0A7G9RG38"/>
<feature type="domain" description="2,6-dihydroxypyridine 3-monooxygenase substrate binding" evidence="2">
    <location>
        <begin position="308"/>
        <end position="436"/>
    </location>
</feature>
<dbReference type="InterPro" id="IPR054707">
    <property type="entry name" value="DhpH_subs-bd"/>
</dbReference>
<dbReference type="Pfam" id="PF13450">
    <property type="entry name" value="NAD_binding_8"/>
    <property type="match status" value="1"/>
</dbReference>
<dbReference type="Gene3D" id="3.50.50.60">
    <property type="entry name" value="FAD/NAD(P)-binding domain"/>
    <property type="match status" value="2"/>
</dbReference>
<dbReference type="SUPFAM" id="SSF54373">
    <property type="entry name" value="FAD-linked reductases, C-terminal domain"/>
    <property type="match status" value="1"/>
</dbReference>
<gene>
    <name evidence="3" type="ORF">H9L09_09790</name>
</gene>
<sequence length="537" mass="58621">MRDDVHIVRADDLSDQTPQTHGLQRFEAVSARRLGSENLWMGLSILPAGGRTGVHHHGESETALYVLSGVGRWWVGDRLGTPREAHPGDFVYIKPNVVHWEENASQTEPVRMIVARTTQDAIVVNLDEHPFAPDLSGGRLPMPDRPRALVVGGSFGGLTVALLLREQGFEVDLFERSSALLEGRGGGIVLQPDTVRWVTERRRDLEVPDVSIGSSVLRYLGADNEIVHEEPAAWRFSSWTTLYRTLLDDFGTEHYHLGESAVGVDQDGDTAEVRFLSGRRERGALVVFADGISSTGRRRLLPAVRPIYSGYVGWRGTVPEAEVSDETRKLLDDALGYAVVERSHICMYPIPGRQGELDRGHRLLNYVWYRNVAEGPALDELMTDVRGQTAAVSVPAGKVQQRYVDELKASAPGLLPPAAAELVVRTAQPYIQSVIDVAVPQMAFGRVALLGDAAFAARPHAAAGTAKAAADAWALADALAAHGNDVVAALRSWEPDRLALGEDLIRRNTEMGARAQFTGTWDPADPGLHFGLYGPDR</sequence>
<dbReference type="InterPro" id="IPR036188">
    <property type="entry name" value="FAD/NAD-bd_sf"/>
</dbReference>
<evidence type="ECO:0000313" key="3">
    <source>
        <dbReference type="EMBL" id="QNN54563.1"/>
    </source>
</evidence>
<evidence type="ECO:0000259" key="1">
    <source>
        <dbReference type="Pfam" id="PF07883"/>
    </source>
</evidence>
<dbReference type="PRINTS" id="PR00420">
    <property type="entry name" value="RNGMNOXGNASE"/>
</dbReference>
<dbReference type="InterPro" id="IPR053212">
    <property type="entry name" value="DHP_3-monooxygenase"/>
</dbReference>
<dbReference type="Gene3D" id="2.60.120.10">
    <property type="entry name" value="Jelly Rolls"/>
    <property type="match status" value="1"/>
</dbReference>
<dbReference type="PANTHER" id="PTHR47469:SF2">
    <property type="entry name" value="OS06G0597600 PROTEIN"/>
    <property type="match status" value="1"/>
</dbReference>
<organism evidence="3 4">
    <name type="scientific">Nocardioides mesophilus</name>
    <dbReference type="NCBI Taxonomy" id="433659"/>
    <lineage>
        <taxon>Bacteria</taxon>
        <taxon>Bacillati</taxon>
        <taxon>Actinomycetota</taxon>
        <taxon>Actinomycetes</taxon>
        <taxon>Propionibacteriales</taxon>
        <taxon>Nocardioidaceae</taxon>
        <taxon>Nocardioides</taxon>
    </lineage>
</organism>
<dbReference type="Proteomes" id="UP000515947">
    <property type="component" value="Chromosome"/>
</dbReference>
<dbReference type="InterPro" id="IPR014710">
    <property type="entry name" value="RmlC-like_jellyroll"/>
</dbReference>
<dbReference type="KEGG" id="nmes:H9L09_09790"/>
<reference evidence="3 4" key="1">
    <citation type="submission" date="2020-08" db="EMBL/GenBank/DDBJ databases">
        <title>Genome sequence of Nocardioides mesophilus KACC 16243T.</title>
        <authorList>
            <person name="Hyun D.-W."/>
            <person name="Bae J.-W."/>
        </authorList>
    </citation>
    <scope>NUCLEOTIDE SEQUENCE [LARGE SCALE GENOMIC DNA]</scope>
    <source>
        <strain evidence="3 4">KACC 16243</strain>
    </source>
</reference>
<keyword evidence="4" id="KW-1185">Reference proteome</keyword>
<dbReference type="EMBL" id="CP060713">
    <property type="protein sequence ID" value="QNN54563.1"/>
    <property type="molecule type" value="Genomic_DNA"/>
</dbReference>
<proteinExistence type="predicted"/>
<dbReference type="Pfam" id="PF22607">
    <property type="entry name" value="FAD_binding-like"/>
    <property type="match status" value="1"/>
</dbReference>
<dbReference type="RefSeq" id="WP_187580403.1">
    <property type="nucleotide sequence ID" value="NZ_CP060713.1"/>
</dbReference>
<dbReference type="Pfam" id="PF07883">
    <property type="entry name" value="Cupin_2"/>
    <property type="match status" value="1"/>
</dbReference>
<accession>A0A7G9RG38</accession>
<evidence type="ECO:0000313" key="4">
    <source>
        <dbReference type="Proteomes" id="UP000515947"/>
    </source>
</evidence>
<dbReference type="InterPro" id="IPR011051">
    <property type="entry name" value="RmlC_Cupin_sf"/>
</dbReference>
<dbReference type="PANTHER" id="PTHR47469">
    <property type="entry name" value="MONOOXYGENASE-LIKE"/>
    <property type="match status" value="1"/>
</dbReference>
<dbReference type="CDD" id="cd02210">
    <property type="entry name" value="cupin_BLR2406-like"/>
    <property type="match status" value="1"/>
</dbReference>
<dbReference type="NCBIfam" id="NF005566">
    <property type="entry name" value="PRK07236.1"/>
    <property type="match status" value="1"/>
</dbReference>
<feature type="domain" description="Cupin type-2" evidence="1">
    <location>
        <begin position="44"/>
        <end position="114"/>
    </location>
</feature>
<name>A0A7G9RG38_9ACTN</name>
<protein>
    <submittedName>
        <fullName evidence="3">Cupin domain-containing protein</fullName>
    </submittedName>
</protein>
<evidence type="ECO:0000259" key="2">
    <source>
        <dbReference type="Pfam" id="PF22607"/>
    </source>
</evidence>
<dbReference type="InterPro" id="IPR013096">
    <property type="entry name" value="Cupin_2"/>
</dbReference>
<dbReference type="SUPFAM" id="SSF51182">
    <property type="entry name" value="RmlC-like cupins"/>
    <property type="match status" value="1"/>
</dbReference>
<dbReference type="SUPFAM" id="SSF51905">
    <property type="entry name" value="FAD/NAD(P)-binding domain"/>
    <property type="match status" value="1"/>
</dbReference>